<sequence>MAVAVAQETLKRTGKKAPHPKINRSDINTVRKGGTKKGFLRNRAELIGQVPGREDEIPAPISAVDHKPTWRRDLADFRN</sequence>
<name>A0A5B7H4Q0_PORTR</name>
<feature type="compositionally biased region" description="Basic residues" evidence="1">
    <location>
        <begin position="12"/>
        <end position="22"/>
    </location>
</feature>
<gene>
    <name evidence="2" type="ORF">E2C01_059198</name>
</gene>
<feature type="region of interest" description="Disordered" evidence="1">
    <location>
        <begin position="1"/>
        <end position="35"/>
    </location>
</feature>
<dbReference type="Proteomes" id="UP000324222">
    <property type="component" value="Unassembled WGS sequence"/>
</dbReference>
<dbReference type="EMBL" id="VSRR010022895">
    <property type="protein sequence ID" value="MPC65073.1"/>
    <property type="molecule type" value="Genomic_DNA"/>
</dbReference>
<protein>
    <submittedName>
        <fullName evidence="2">Uncharacterized protein</fullName>
    </submittedName>
</protein>
<evidence type="ECO:0000313" key="2">
    <source>
        <dbReference type="EMBL" id="MPC65073.1"/>
    </source>
</evidence>
<evidence type="ECO:0000313" key="3">
    <source>
        <dbReference type="Proteomes" id="UP000324222"/>
    </source>
</evidence>
<comment type="caution">
    <text evidence="2">The sequence shown here is derived from an EMBL/GenBank/DDBJ whole genome shotgun (WGS) entry which is preliminary data.</text>
</comment>
<evidence type="ECO:0000256" key="1">
    <source>
        <dbReference type="SAM" id="MobiDB-lite"/>
    </source>
</evidence>
<keyword evidence="3" id="KW-1185">Reference proteome</keyword>
<accession>A0A5B7H4Q0</accession>
<dbReference type="AlphaFoldDB" id="A0A5B7H4Q0"/>
<proteinExistence type="predicted"/>
<organism evidence="2 3">
    <name type="scientific">Portunus trituberculatus</name>
    <name type="common">Swimming crab</name>
    <name type="synonym">Neptunus trituberculatus</name>
    <dbReference type="NCBI Taxonomy" id="210409"/>
    <lineage>
        <taxon>Eukaryota</taxon>
        <taxon>Metazoa</taxon>
        <taxon>Ecdysozoa</taxon>
        <taxon>Arthropoda</taxon>
        <taxon>Crustacea</taxon>
        <taxon>Multicrustacea</taxon>
        <taxon>Malacostraca</taxon>
        <taxon>Eumalacostraca</taxon>
        <taxon>Eucarida</taxon>
        <taxon>Decapoda</taxon>
        <taxon>Pleocyemata</taxon>
        <taxon>Brachyura</taxon>
        <taxon>Eubrachyura</taxon>
        <taxon>Portunoidea</taxon>
        <taxon>Portunidae</taxon>
        <taxon>Portuninae</taxon>
        <taxon>Portunus</taxon>
    </lineage>
</organism>
<reference evidence="2 3" key="1">
    <citation type="submission" date="2019-05" db="EMBL/GenBank/DDBJ databases">
        <title>Another draft genome of Portunus trituberculatus and its Hox gene families provides insights of decapod evolution.</title>
        <authorList>
            <person name="Jeong J.-H."/>
            <person name="Song I."/>
            <person name="Kim S."/>
            <person name="Choi T."/>
            <person name="Kim D."/>
            <person name="Ryu S."/>
            <person name="Kim W."/>
        </authorList>
    </citation>
    <scope>NUCLEOTIDE SEQUENCE [LARGE SCALE GENOMIC DNA]</scope>
    <source>
        <tissue evidence="2">Muscle</tissue>
    </source>
</reference>